<dbReference type="AlphaFoldDB" id="A0A1R4KP38"/>
<dbReference type="GO" id="GO:0008703">
    <property type="term" value="F:5-amino-6-(5-phosphoribosylamino)uracil reductase activity"/>
    <property type="evidence" value="ECO:0007669"/>
    <property type="project" value="InterPro"/>
</dbReference>
<sequence length="177" mass="20558">MKRKVVLFIAMSLDGYIARKNGAIDWLDTHVDDPVEDFSYENFYSTIDTVIMGRTTYDQVINELSPGFYPYEDIQSYVLTARPAQPKKHVKFINEEISELILHLKMEAGKDIWIVGGHSIIKPLLQHNLIDEFRITIIPTLLGNGIPLFDSFQDEIKLHQVNCYVQNQLTYLHFIRK</sequence>
<proteinExistence type="predicted"/>
<dbReference type="PANTHER" id="PTHR38011:SF11">
    <property type="entry name" value="2,5-DIAMINO-6-RIBOSYLAMINO-4(3H)-PYRIMIDINONE 5'-PHOSPHATE REDUCTASE"/>
    <property type="match status" value="1"/>
</dbReference>
<dbReference type="PANTHER" id="PTHR38011">
    <property type="entry name" value="DIHYDROFOLATE REDUCTASE FAMILY PROTEIN (AFU_ORTHOLOGUE AFUA_8G06820)"/>
    <property type="match status" value="1"/>
</dbReference>
<keyword evidence="2" id="KW-0560">Oxidoreductase</keyword>
<reference evidence="2 3" key="1">
    <citation type="submission" date="2017-02" db="EMBL/GenBank/DDBJ databases">
        <authorList>
            <person name="Peterson S.W."/>
        </authorList>
    </citation>
    <scope>NUCLEOTIDE SEQUENCE [LARGE SCALE GENOMIC DNA]</scope>
    <source>
        <strain evidence="2 3">42ea</strain>
    </source>
</reference>
<evidence type="ECO:0000313" key="3">
    <source>
        <dbReference type="Proteomes" id="UP000195611"/>
    </source>
</evidence>
<evidence type="ECO:0000259" key="1">
    <source>
        <dbReference type="Pfam" id="PF01872"/>
    </source>
</evidence>
<organism evidence="2 3">
    <name type="scientific">Marinilactibacillus psychrotolerans 42ea</name>
    <dbReference type="NCBI Taxonomy" id="1255609"/>
    <lineage>
        <taxon>Bacteria</taxon>
        <taxon>Bacillati</taxon>
        <taxon>Bacillota</taxon>
        <taxon>Bacilli</taxon>
        <taxon>Lactobacillales</taxon>
        <taxon>Carnobacteriaceae</taxon>
        <taxon>Marinilactibacillus</taxon>
    </lineage>
</organism>
<gene>
    <name evidence="2" type="ORF">FM115_11630</name>
</gene>
<dbReference type="Gene3D" id="3.40.430.10">
    <property type="entry name" value="Dihydrofolate Reductase, subunit A"/>
    <property type="match status" value="1"/>
</dbReference>
<dbReference type="InterPro" id="IPR050765">
    <property type="entry name" value="Riboflavin_Biosynth_HTPR"/>
</dbReference>
<evidence type="ECO:0000313" key="2">
    <source>
        <dbReference type="EMBL" id="SJN46176.1"/>
    </source>
</evidence>
<dbReference type="Pfam" id="PF01872">
    <property type="entry name" value="RibD_C"/>
    <property type="match status" value="1"/>
</dbReference>
<protein>
    <submittedName>
        <fullName evidence="2">Dihydrofolate reductase</fullName>
        <ecNumber evidence="2">1.5.1.3</ecNumber>
    </submittedName>
</protein>
<dbReference type="RefSeq" id="WP_087060430.1">
    <property type="nucleotide sequence ID" value="NZ_FUKW01000173.1"/>
</dbReference>
<dbReference type="GO" id="GO:0009231">
    <property type="term" value="P:riboflavin biosynthetic process"/>
    <property type="evidence" value="ECO:0007669"/>
    <property type="project" value="InterPro"/>
</dbReference>
<dbReference type="EMBL" id="FUKW01000173">
    <property type="protein sequence ID" value="SJN46176.1"/>
    <property type="molecule type" value="Genomic_DNA"/>
</dbReference>
<dbReference type="InterPro" id="IPR002734">
    <property type="entry name" value="RibDG_C"/>
</dbReference>
<feature type="domain" description="Bacterial bifunctional deaminase-reductase C-terminal" evidence="1">
    <location>
        <begin position="3"/>
        <end position="164"/>
    </location>
</feature>
<dbReference type="InterPro" id="IPR024072">
    <property type="entry name" value="DHFR-like_dom_sf"/>
</dbReference>
<dbReference type="Proteomes" id="UP000195611">
    <property type="component" value="Unassembled WGS sequence"/>
</dbReference>
<dbReference type="EC" id="1.5.1.3" evidence="2"/>
<accession>A0A1R4KP38</accession>
<dbReference type="GO" id="GO:0004146">
    <property type="term" value="F:dihydrofolate reductase activity"/>
    <property type="evidence" value="ECO:0007669"/>
    <property type="project" value="UniProtKB-EC"/>
</dbReference>
<name>A0A1R4KP38_9LACT</name>
<dbReference type="SUPFAM" id="SSF53597">
    <property type="entry name" value="Dihydrofolate reductase-like"/>
    <property type="match status" value="1"/>
</dbReference>